<keyword evidence="3" id="KW-0449">Lipoprotein</keyword>
<dbReference type="Proteomes" id="UP000008713">
    <property type="component" value="Chromosome"/>
</dbReference>
<evidence type="ECO:0000256" key="1">
    <source>
        <dbReference type="SAM" id="SignalP"/>
    </source>
</evidence>
<dbReference type="Pfam" id="PF03572">
    <property type="entry name" value="Peptidase_S41"/>
    <property type="match status" value="1"/>
</dbReference>
<feature type="domain" description="Tail specific protease" evidence="2">
    <location>
        <begin position="440"/>
        <end position="581"/>
    </location>
</feature>
<proteinExistence type="predicted"/>
<sequence length="625" mass="71127">MIKKIIKKLSISILPLLTAPLIAAKCFGNSIVTTNQNYTVERHTFVNAVKDYEHIGKEGIDTYYFNNDRIPYVSVKQALSALEGVVNTKLIKIGNAFNVLHNKNYQIYHANGASLKFNWENNVIEISDPRVFGILSGRKSIGIMHNLTPLSFRSTYINGKPQGIKFDLSKYNWKIHAVNKEPIIPLFVFNLLFLSQNYYNLRFNGSEYYGVDINTIIRTSPNALSELTNKFKINPETSAQRQDAFQSLRFVFDNFYGLAEEKKIDKVGFESWLDPSIKKDILNRDPLIYNKGYFKALHGQVNELHTSVRQFNYYTPLEYTDNNYIKSLVKHSLDEYKNKVNSKFDSKWLNADQLRSKLAALRERAVYHDGYESRRLLKVSQTINGFRLVEGNVPVVRFLPDKKSAVITLDSFSAAPLENLTNNPEENYIFDSLELMKYALDVIQRRSMVTGKEINNIILDISQNGGGNVAALYKLIGLIKGKQDRKAYSYSFNTLTRTLEESVYRAEIPNKYLDKNYKWFLLTSNLSFSAANALVAYTAADKSSPSSRNVQIIGQRTGGGACAIIPIVLSDGTMIVVSSNTKIMTKSNDKHYVSVENGFEVPDKYKLDYEDFYNDDALAKLVSKK</sequence>
<dbReference type="InterPro" id="IPR005151">
    <property type="entry name" value="Tail-specific_protease"/>
</dbReference>
<name>A0A454AP92_MYCBG</name>
<dbReference type="SUPFAM" id="SSF52096">
    <property type="entry name" value="ClpP/crotonase"/>
    <property type="match status" value="1"/>
</dbReference>
<evidence type="ECO:0000313" key="3">
    <source>
        <dbReference type="EMBL" id="ADR24886.1"/>
    </source>
</evidence>
<dbReference type="Gene3D" id="3.90.226.10">
    <property type="entry name" value="2-enoyl-CoA Hydratase, Chain A, domain 1"/>
    <property type="match status" value="1"/>
</dbReference>
<dbReference type="EMBL" id="CP002188">
    <property type="protein sequence ID" value="ADR24886.1"/>
    <property type="molecule type" value="Genomic_DNA"/>
</dbReference>
<dbReference type="GO" id="GO:0006508">
    <property type="term" value="P:proteolysis"/>
    <property type="evidence" value="ECO:0007669"/>
    <property type="project" value="InterPro"/>
</dbReference>
<dbReference type="KEGG" id="mbv:MBOVPG45_0557"/>
<organism evidence="3 4">
    <name type="scientific">Mycoplasmopsis bovis (strain ATCC 25523 / DSM 22781 / NCTC 10131 / PG45)</name>
    <name type="common">Mycoplasma bovis</name>
    <dbReference type="NCBI Taxonomy" id="289397"/>
    <lineage>
        <taxon>Bacteria</taxon>
        <taxon>Bacillati</taxon>
        <taxon>Mycoplasmatota</taxon>
        <taxon>Mycoplasmoidales</taxon>
        <taxon>Metamycoplasmataceae</taxon>
        <taxon>Mycoplasmopsis</taxon>
    </lineage>
</organism>
<dbReference type="GO" id="GO:0008236">
    <property type="term" value="F:serine-type peptidase activity"/>
    <property type="evidence" value="ECO:0007669"/>
    <property type="project" value="InterPro"/>
</dbReference>
<feature type="chain" id="PRO_5019183345" evidence="1">
    <location>
        <begin position="25"/>
        <end position="625"/>
    </location>
</feature>
<dbReference type="InterPro" id="IPR029045">
    <property type="entry name" value="ClpP/crotonase-like_dom_sf"/>
</dbReference>
<dbReference type="AlphaFoldDB" id="A0A454AP92"/>
<feature type="signal peptide" evidence="1">
    <location>
        <begin position="1"/>
        <end position="24"/>
    </location>
</feature>
<protein>
    <submittedName>
        <fullName evidence="3">Putative lipoprotein (S41B peptidase family)</fullName>
    </submittedName>
</protein>
<gene>
    <name evidence="3" type="ordered locus">MBOVPG45_0557</name>
</gene>
<accession>A0A454AP92</accession>
<reference evidence="3 4" key="1">
    <citation type="journal article" date="2011" name="Infect. Immun.">
        <title>Complete genome sequence of Mycoplasma bovis type strain PG45 (ATCC 25523).</title>
        <authorList>
            <person name="Wise K.S."/>
            <person name="Calcutt M.J."/>
            <person name="Foecking M.F."/>
            <person name="Roske K."/>
            <person name="Madupu R."/>
            <person name="Methe B.A."/>
        </authorList>
    </citation>
    <scope>NUCLEOTIDE SEQUENCE [LARGE SCALE GENOMIC DNA]</scope>
    <source>
        <strain evidence="4">ATCC 25523 / DSM 22781 / NCTC 10131 / PG45</strain>
    </source>
</reference>
<keyword evidence="1" id="KW-0732">Signal</keyword>
<evidence type="ECO:0000259" key="2">
    <source>
        <dbReference type="Pfam" id="PF03572"/>
    </source>
</evidence>
<evidence type="ECO:0000313" key="4">
    <source>
        <dbReference type="Proteomes" id="UP000008713"/>
    </source>
</evidence>